<feature type="transmembrane region" description="Helical" evidence="2">
    <location>
        <begin position="108"/>
        <end position="133"/>
    </location>
</feature>
<feature type="transmembrane region" description="Helical" evidence="2">
    <location>
        <begin position="752"/>
        <end position="773"/>
    </location>
</feature>
<feature type="transmembrane region" description="Helical" evidence="2">
    <location>
        <begin position="717"/>
        <end position="740"/>
    </location>
</feature>
<dbReference type="SUPFAM" id="SSF53335">
    <property type="entry name" value="S-adenosyl-L-methionine-dependent methyltransferases"/>
    <property type="match status" value="1"/>
</dbReference>
<dbReference type="AlphaFoldDB" id="A0A9D7DVX5"/>
<dbReference type="PANTHER" id="PTHR43317">
    <property type="entry name" value="THERMOSPERMINE SYNTHASE ACAULIS5"/>
    <property type="match status" value="1"/>
</dbReference>
<dbReference type="EMBL" id="JADJEV010000001">
    <property type="protein sequence ID" value="MBK6971788.1"/>
    <property type="molecule type" value="Genomic_DNA"/>
</dbReference>
<evidence type="ECO:0000313" key="3">
    <source>
        <dbReference type="EMBL" id="MBK6971788.1"/>
    </source>
</evidence>
<accession>A0A9D7DVX5</accession>
<sequence length="801" mass="85076">MTHRPPLAAVALLSAATLAYEVLLLRLFAIVQWHHFAYLSISVALLGIGAAGTFVTLARRRLLALYPYSFSAGAALFAATAIACFGLAERVPFNALEIAWNPAQFLGLAAIYLLLFVPFFCAATALCVAYATFGTQIARLYGADIIGAGLGSLGLLALLFVVHPADALRAILALGCAAAALAAWPQARRSAVVLALAALAGPWLLPAAALELVASEYKDLRQALRVDGARIVAQRSGPLGVVSAVDSPQVPLRHAPGLSLNAGSGPPAQIGLFVDGQTAGAIIRFDGDPAPLGYLKQTTAALPYRLLDRPRVLVLGAGTGADVLQAVVHGARSVDAVELDRQVVALVQEDLAGFSGRPYSAPGVNLHVADARGFVARTPQHYDLIQVALLDAFGSSAAGLGSLSESHLYTVEAFADYLARLAPDGLLALTRWVSLPPRDGLRLFATAIAALERRKLREPGTAMAMIRGWNTTTLLVKNGEFSPAEIEAVRDFCRHYSFDIVHLPGLAAGEANVFNLLGRDDYFRGARALLGPGRQAFLDDYKFELAPTTDDRPYFFHFFKWRTLPELLSLRSQGALPPMDWGYPVLVVALLQAVLISLALIVLPLALAGTRRAFAKTAPVLRRRVAVYFLALGLGFMAIEIPFLQRFTLFLSHPLYAAAVVLAAFLVFAGLGARHSARVAQGARWPFAAVVAIALFYVAALPGLLAALMGLAQVWKVVLTIALIAPLAFCLGMPFPLGLAAVAARAEALVPWAWGINGFASVVATLLATLLAIHWGESTVVALAAALYLVAAWQFPGDDRH</sequence>
<feature type="transmembrane region" description="Helical" evidence="2">
    <location>
        <begin position="581"/>
        <end position="605"/>
    </location>
</feature>
<evidence type="ECO:0000313" key="4">
    <source>
        <dbReference type="Proteomes" id="UP000807785"/>
    </source>
</evidence>
<comment type="caution">
    <text evidence="3">The sequence shown here is derived from an EMBL/GenBank/DDBJ whole genome shotgun (WGS) entry which is preliminary data.</text>
</comment>
<feature type="transmembrane region" description="Helical" evidence="2">
    <location>
        <begin position="779"/>
        <end position="796"/>
    </location>
</feature>
<feature type="transmembrane region" description="Helical" evidence="2">
    <location>
        <begin position="140"/>
        <end position="161"/>
    </location>
</feature>
<keyword evidence="1" id="KW-0620">Polyamine biosynthesis</keyword>
<dbReference type="Pfam" id="PF01564">
    <property type="entry name" value="Spermine_synth"/>
    <property type="match status" value="1"/>
</dbReference>
<feature type="transmembrane region" description="Helical" evidence="2">
    <location>
        <begin position="191"/>
        <end position="214"/>
    </location>
</feature>
<dbReference type="Proteomes" id="UP000807785">
    <property type="component" value="Unassembled WGS sequence"/>
</dbReference>
<protein>
    <submittedName>
        <fullName evidence="3">SAM-dependent methyltransferase</fullName>
    </submittedName>
</protein>
<evidence type="ECO:0000256" key="2">
    <source>
        <dbReference type="SAM" id="Phobius"/>
    </source>
</evidence>
<keyword evidence="2" id="KW-1133">Transmembrane helix</keyword>
<name>A0A9D7DVX5_9PROT</name>
<dbReference type="GO" id="GO:0008168">
    <property type="term" value="F:methyltransferase activity"/>
    <property type="evidence" value="ECO:0007669"/>
    <property type="project" value="UniProtKB-KW"/>
</dbReference>
<dbReference type="GO" id="GO:0032259">
    <property type="term" value="P:methylation"/>
    <property type="evidence" value="ECO:0007669"/>
    <property type="project" value="UniProtKB-KW"/>
</dbReference>
<feature type="transmembrane region" description="Helical" evidence="2">
    <location>
        <begin position="625"/>
        <end position="643"/>
    </location>
</feature>
<organism evidence="3 4">
    <name type="scientific">Candidatus Methylophosphatis roskildensis</name>
    <dbReference type="NCBI Taxonomy" id="2899263"/>
    <lineage>
        <taxon>Bacteria</taxon>
        <taxon>Pseudomonadati</taxon>
        <taxon>Pseudomonadota</taxon>
        <taxon>Betaproteobacteria</taxon>
        <taxon>Nitrosomonadales</taxon>
        <taxon>Sterolibacteriaceae</taxon>
        <taxon>Candidatus Methylophosphatis</taxon>
    </lineage>
</organism>
<feature type="transmembrane region" description="Helical" evidence="2">
    <location>
        <begin position="35"/>
        <end position="58"/>
    </location>
</feature>
<feature type="transmembrane region" description="Helical" evidence="2">
    <location>
        <begin position="685"/>
        <end position="711"/>
    </location>
</feature>
<keyword evidence="2" id="KW-0472">Membrane</keyword>
<evidence type="ECO:0000256" key="1">
    <source>
        <dbReference type="ARBA" id="ARBA00023115"/>
    </source>
</evidence>
<dbReference type="GO" id="GO:0006596">
    <property type="term" value="P:polyamine biosynthetic process"/>
    <property type="evidence" value="ECO:0007669"/>
    <property type="project" value="UniProtKB-KW"/>
</dbReference>
<proteinExistence type="predicted"/>
<dbReference type="InterPro" id="IPR029063">
    <property type="entry name" value="SAM-dependent_MTases_sf"/>
</dbReference>
<keyword evidence="3" id="KW-0808">Transferase</keyword>
<feature type="transmembrane region" description="Helical" evidence="2">
    <location>
        <begin position="167"/>
        <end position="184"/>
    </location>
</feature>
<feature type="transmembrane region" description="Helical" evidence="2">
    <location>
        <begin position="65"/>
        <end position="88"/>
    </location>
</feature>
<feature type="transmembrane region" description="Helical" evidence="2">
    <location>
        <begin position="655"/>
        <end position="673"/>
    </location>
</feature>
<dbReference type="CDD" id="cd02440">
    <property type="entry name" value="AdoMet_MTases"/>
    <property type="match status" value="1"/>
</dbReference>
<dbReference type="PANTHER" id="PTHR43317:SF1">
    <property type="entry name" value="THERMOSPERMINE SYNTHASE ACAULIS5"/>
    <property type="match status" value="1"/>
</dbReference>
<keyword evidence="2" id="KW-0812">Transmembrane</keyword>
<dbReference type="Gene3D" id="3.40.50.150">
    <property type="entry name" value="Vaccinia Virus protein VP39"/>
    <property type="match status" value="1"/>
</dbReference>
<gene>
    <name evidence="3" type="ORF">IPH26_02090</name>
</gene>
<reference evidence="3" key="1">
    <citation type="submission" date="2020-10" db="EMBL/GenBank/DDBJ databases">
        <title>Connecting structure to function with the recovery of over 1000 high-quality activated sludge metagenome-assembled genomes encoding full-length rRNA genes using long-read sequencing.</title>
        <authorList>
            <person name="Singleton C.M."/>
            <person name="Petriglieri F."/>
            <person name="Kristensen J.M."/>
            <person name="Kirkegaard R.H."/>
            <person name="Michaelsen T.Y."/>
            <person name="Andersen M.H."/>
            <person name="Karst S.M."/>
            <person name="Dueholm M.S."/>
            <person name="Nielsen P.H."/>
            <person name="Albertsen M."/>
        </authorList>
    </citation>
    <scope>NUCLEOTIDE SEQUENCE</scope>
    <source>
        <strain evidence="3">Bjer_18-Q3-R1-45_BAT3C.347</strain>
    </source>
</reference>
<keyword evidence="3" id="KW-0489">Methyltransferase</keyword>